<reference evidence="4" key="1">
    <citation type="submission" date="2020-02" db="EMBL/GenBank/DDBJ databases">
        <authorList>
            <person name="Meier V. D."/>
        </authorList>
    </citation>
    <scope>NUCLEOTIDE SEQUENCE</scope>
    <source>
        <strain evidence="4">AVDCRST_MAG59</strain>
    </source>
</reference>
<dbReference type="PROSITE" id="PS51318">
    <property type="entry name" value="TAT"/>
    <property type="match status" value="1"/>
</dbReference>
<dbReference type="InterPro" id="IPR030678">
    <property type="entry name" value="Peptide/Ni-bd"/>
</dbReference>
<dbReference type="GO" id="GO:0043190">
    <property type="term" value="C:ATP-binding cassette (ABC) transporter complex"/>
    <property type="evidence" value="ECO:0007669"/>
    <property type="project" value="InterPro"/>
</dbReference>
<evidence type="ECO:0000259" key="3">
    <source>
        <dbReference type="Pfam" id="PF00496"/>
    </source>
</evidence>
<dbReference type="InterPro" id="IPR000914">
    <property type="entry name" value="SBP_5_dom"/>
</dbReference>
<dbReference type="AlphaFoldDB" id="A0A6J4U0R4"/>
<dbReference type="GO" id="GO:1904680">
    <property type="term" value="F:peptide transmembrane transporter activity"/>
    <property type="evidence" value="ECO:0007669"/>
    <property type="project" value="TreeGrafter"/>
</dbReference>
<organism evidence="4">
    <name type="scientific">uncultured Thermomicrobiales bacterium</name>
    <dbReference type="NCBI Taxonomy" id="1645740"/>
    <lineage>
        <taxon>Bacteria</taxon>
        <taxon>Pseudomonadati</taxon>
        <taxon>Thermomicrobiota</taxon>
        <taxon>Thermomicrobia</taxon>
        <taxon>Thermomicrobiales</taxon>
        <taxon>environmental samples</taxon>
    </lineage>
</organism>
<name>A0A6J4U0R4_9BACT</name>
<dbReference type="GO" id="GO:0030288">
    <property type="term" value="C:outer membrane-bounded periplasmic space"/>
    <property type="evidence" value="ECO:0007669"/>
    <property type="project" value="UniProtKB-ARBA"/>
</dbReference>
<dbReference type="Gene3D" id="3.10.105.10">
    <property type="entry name" value="Dipeptide-binding Protein, Domain 3"/>
    <property type="match status" value="1"/>
</dbReference>
<feature type="domain" description="Solute-binding protein family 5" evidence="3">
    <location>
        <begin position="102"/>
        <end position="461"/>
    </location>
</feature>
<dbReference type="InterPro" id="IPR039424">
    <property type="entry name" value="SBP_5"/>
</dbReference>
<dbReference type="SUPFAM" id="SSF53850">
    <property type="entry name" value="Periplasmic binding protein-like II"/>
    <property type="match status" value="1"/>
</dbReference>
<dbReference type="PANTHER" id="PTHR30290:SF38">
    <property type="entry name" value="D,D-DIPEPTIDE-BINDING PERIPLASMIC PROTEIN DDPA-RELATED"/>
    <property type="match status" value="1"/>
</dbReference>
<dbReference type="GO" id="GO:0015833">
    <property type="term" value="P:peptide transport"/>
    <property type="evidence" value="ECO:0007669"/>
    <property type="project" value="TreeGrafter"/>
</dbReference>
<dbReference type="Gene3D" id="3.90.76.10">
    <property type="entry name" value="Dipeptide-binding Protein, Domain 1"/>
    <property type="match status" value="1"/>
</dbReference>
<dbReference type="Gene3D" id="3.40.190.10">
    <property type="entry name" value="Periplasmic binding protein-like II"/>
    <property type="match status" value="1"/>
</dbReference>
<sequence>MTTVDWSVLSGPRVSRRTLIGLAAATGAVGFAGRLAATAAAPRAVLGTIQDQPKQGGTLRLGFGISQIPTLDPAQETTGIVAGELLGNLFSSLVQFDEQLGLKPDLAETWQVSEDGLHYTFTLREGLTFHNGDTLTSEDVRYTYERTSNPDFASPHANKLAFITDVATPDERTVAITLGTPYAPFLSTACSRGPGRALTPVPRRPIEEMGDQQFGLTPVGSGPFMLVPETANTGGEGFEMIAFEGWYGGRPLLDKIVVQIIPEPSSRLSALEAGDVDMLDIVPPTGSAQLAQNPDLTLVDAPGTNWWGVSFNRARAPWDNPDARMAVAKAVDRQALIDTAFFGLGVPSVGPIAPAFGWAYVPPEEVETPQAFDLAAAKALAERAGLTGAKSSLLASEDDRPHQVLRNILAEIGLDLTIDKVQTATYFERRDAGDYDTMITGSVVDADPDDGHFNFFHSEGPWNTYGYVSEEADRLIEATREATDPTERAKLFRELQTLLQAEVPFAFLFHQPDQTAFHTDVQGYVPIPEMRYLETVWLDR</sequence>
<dbReference type="EMBL" id="CADCWF010000020">
    <property type="protein sequence ID" value="CAA9537749.1"/>
    <property type="molecule type" value="Genomic_DNA"/>
</dbReference>
<accession>A0A6J4U0R4</accession>
<dbReference type="Pfam" id="PF00496">
    <property type="entry name" value="SBP_bac_5"/>
    <property type="match status" value="1"/>
</dbReference>
<proteinExistence type="inferred from homology"/>
<dbReference type="InterPro" id="IPR006311">
    <property type="entry name" value="TAT_signal"/>
</dbReference>
<evidence type="ECO:0000313" key="4">
    <source>
        <dbReference type="EMBL" id="CAA9537749.1"/>
    </source>
</evidence>
<dbReference type="PIRSF" id="PIRSF002741">
    <property type="entry name" value="MppA"/>
    <property type="match status" value="1"/>
</dbReference>
<keyword evidence="2" id="KW-0732">Signal</keyword>
<evidence type="ECO:0000256" key="2">
    <source>
        <dbReference type="ARBA" id="ARBA00022729"/>
    </source>
</evidence>
<protein>
    <submittedName>
        <fullName evidence="4">Oligopeptide ABC transporter, periplasmic oligopeptide-binding protein OppA</fullName>
    </submittedName>
</protein>
<evidence type="ECO:0000256" key="1">
    <source>
        <dbReference type="ARBA" id="ARBA00005695"/>
    </source>
</evidence>
<dbReference type="PANTHER" id="PTHR30290">
    <property type="entry name" value="PERIPLASMIC BINDING COMPONENT OF ABC TRANSPORTER"/>
    <property type="match status" value="1"/>
</dbReference>
<gene>
    <name evidence="4" type="ORF">AVDCRST_MAG59-494</name>
</gene>
<comment type="similarity">
    <text evidence="1">Belongs to the bacterial solute-binding protein 5 family.</text>
</comment>